<evidence type="ECO:0000256" key="2">
    <source>
        <dbReference type="SAM" id="Phobius"/>
    </source>
</evidence>
<protein>
    <submittedName>
        <fullName evidence="3">Uncharacterized protein</fullName>
    </submittedName>
</protein>
<dbReference type="OrthoDB" id="3628895at2"/>
<dbReference type="AlphaFoldDB" id="A0A344LF32"/>
<dbReference type="EMBL" id="CP015163">
    <property type="protein sequence ID" value="AXB46656.1"/>
    <property type="molecule type" value="Genomic_DNA"/>
</dbReference>
<feature type="transmembrane region" description="Helical" evidence="2">
    <location>
        <begin position="68"/>
        <end position="93"/>
    </location>
</feature>
<keyword evidence="2" id="KW-0472">Membrane</keyword>
<name>A0A344LF32_9PSEU</name>
<feature type="region of interest" description="Disordered" evidence="1">
    <location>
        <begin position="1"/>
        <end position="21"/>
    </location>
</feature>
<evidence type="ECO:0000256" key="1">
    <source>
        <dbReference type="SAM" id="MobiDB-lite"/>
    </source>
</evidence>
<sequence>MTVSETEPDWPPEPPTTPQRLHRPWRAIVAAAELVLAAVAVWLATLAWDASLSTVRVQASDGAELTSYHYAGNWVLAAIVLGVTATLLVVDAVRQFLLAARARPRKPRGEPRPVTAD</sequence>
<keyword evidence="2" id="KW-0812">Transmembrane</keyword>
<proteinExistence type="predicted"/>
<evidence type="ECO:0000313" key="4">
    <source>
        <dbReference type="Proteomes" id="UP000250434"/>
    </source>
</evidence>
<dbReference type="Proteomes" id="UP000250434">
    <property type="component" value="Chromosome"/>
</dbReference>
<gene>
    <name evidence="3" type="ORF">A4R43_32950</name>
</gene>
<feature type="transmembrane region" description="Helical" evidence="2">
    <location>
        <begin position="27"/>
        <end position="48"/>
    </location>
</feature>
<evidence type="ECO:0000313" key="3">
    <source>
        <dbReference type="EMBL" id="AXB46656.1"/>
    </source>
</evidence>
<keyword evidence="4" id="KW-1185">Reference proteome</keyword>
<accession>A0A344LF32</accession>
<feature type="compositionally biased region" description="Acidic residues" evidence="1">
    <location>
        <begin position="1"/>
        <end position="10"/>
    </location>
</feature>
<organism evidence="3 4">
    <name type="scientific">Amycolatopsis albispora</name>
    <dbReference type="NCBI Taxonomy" id="1804986"/>
    <lineage>
        <taxon>Bacteria</taxon>
        <taxon>Bacillati</taxon>
        <taxon>Actinomycetota</taxon>
        <taxon>Actinomycetes</taxon>
        <taxon>Pseudonocardiales</taxon>
        <taxon>Pseudonocardiaceae</taxon>
        <taxon>Amycolatopsis</taxon>
    </lineage>
</organism>
<dbReference type="KEGG" id="aab:A4R43_32950"/>
<reference evidence="3 4" key="1">
    <citation type="submission" date="2016-04" db="EMBL/GenBank/DDBJ databases">
        <title>Complete genome sequence and analysis of deep-sea sediment isolate, Amycolatopsis sp. WP1.</title>
        <authorList>
            <person name="Wang H."/>
            <person name="Chen S."/>
            <person name="Wu Q."/>
        </authorList>
    </citation>
    <scope>NUCLEOTIDE SEQUENCE [LARGE SCALE GENOMIC DNA]</scope>
    <source>
        <strain evidence="3 4">WP1</strain>
    </source>
</reference>
<keyword evidence="2" id="KW-1133">Transmembrane helix</keyword>